<sequence>MSSWPHIRTLELADTRVNPPAITLRGLFAALRLCPDLHTLQIYLDAVNIDIDPEAELFQHTSLRELDICDSNVEDPKAVAYIIFSMLPCISSIISHRRLSSRRRLVWDEVKKELDSLRSSVMVQQEKDLCSGYTRVRALPWDASA</sequence>
<reference evidence="1 2" key="1">
    <citation type="submission" date="2016-06" db="EMBL/GenBank/DDBJ databases">
        <title>Comparative genomics of the ectomycorrhizal sister species Rhizopogon vinicolor and Rhizopogon vesiculosus (Basidiomycota: Boletales) reveals a divergence of the mating type B locus.</title>
        <authorList>
            <consortium name="DOE Joint Genome Institute"/>
            <person name="Mujic A.B."/>
            <person name="Kuo A."/>
            <person name="Tritt A."/>
            <person name="Lipzen A."/>
            <person name="Chen C."/>
            <person name="Johnson J."/>
            <person name="Sharma A."/>
            <person name="Barry K."/>
            <person name="Grigoriev I.V."/>
            <person name="Spatafora J.W."/>
        </authorList>
    </citation>
    <scope>NUCLEOTIDE SEQUENCE [LARGE SCALE GENOMIC DNA]</scope>
    <source>
        <strain evidence="1 2">AM-OR11-026</strain>
    </source>
</reference>
<dbReference type="OrthoDB" id="2691562at2759"/>
<dbReference type="Proteomes" id="UP000092154">
    <property type="component" value="Unassembled WGS sequence"/>
</dbReference>
<keyword evidence="2" id="KW-1185">Reference proteome</keyword>
<name>A0A1B7MMD0_9AGAM</name>
<evidence type="ECO:0008006" key="3">
    <source>
        <dbReference type="Google" id="ProtNLM"/>
    </source>
</evidence>
<evidence type="ECO:0000313" key="1">
    <source>
        <dbReference type="EMBL" id="OAX33742.1"/>
    </source>
</evidence>
<proteinExistence type="predicted"/>
<dbReference type="STRING" id="1314800.A0A1B7MMD0"/>
<gene>
    <name evidence="1" type="ORF">K503DRAFT_869357</name>
</gene>
<evidence type="ECO:0000313" key="2">
    <source>
        <dbReference type="Proteomes" id="UP000092154"/>
    </source>
</evidence>
<dbReference type="EMBL" id="KV448715">
    <property type="protein sequence ID" value="OAX33742.1"/>
    <property type="molecule type" value="Genomic_DNA"/>
</dbReference>
<dbReference type="AlphaFoldDB" id="A0A1B7MMD0"/>
<protein>
    <recommendedName>
        <fullName evidence="3">F-box domain-containing protein</fullName>
    </recommendedName>
</protein>
<accession>A0A1B7MMD0</accession>
<dbReference type="InParanoid" id="A0A1B7MMD0"/>
<organism evidence="1 2">
    <name type="scientific">Rhizopogon vinicolor AM-OR11-026</name>
    <dbReference type="NCBI Taxonomy" id="1314800"/>
    <lineage>
        <taxon>Eukaryota</taxon>
        <taxon>Fungi</taxon>
        <taxon>Dikarya</taxon>
        <taxon>Basidiomycota</taxon>
        <taxon>Agaricomycotina</taxon>
        <taxon>Agaricomycetes</taxon>
        <taxon>Agaricomycetidae</taxon>
        <taxon>Boletales</taxon>
        <taxon>Suillineae</taxon>
        <taxon>Rhizopogonaceae</taxon>
        <taxon>Rhizopogon</taxon>
    </lineage>
</organism>